<dbReference type="AlphaFoldDB" id="A0A6J4VKE7"/>
<dbReference type="EMBL" id="CADCWJ010000679">
    <property type="protein sequence ID" value="CAA9578410.1"/>
    <property type="molecule type" value="Genomic_DNA"/>
</dbReference>
<feature type="region of interest" description="Disordered" evidence="1">
    <location>
        <begin position="1"/>
        <end position="40"/>
    </location>
</feature>
<feature type="non-terminal residue" evidence="2">
    <location>
        <position position="61"/>
    </location>
</feature>
<organism evidence="2">
    <name type="scientific">uncultured Thermomicrobiales bacterium</name>
    <dbReference type="NCBI Taxonomy" id="1645740"/>
    <lineage>
        <taxon>Bacteria</taxon>
        <taxon>Pseudomonadati</taxon>
        <taxon>Thermomicrobiota</taxon>
        <taxon>Thermomicrobia</taxon>
        <taxon>Thermomicrobiales</taxon>
        <taxon>environmental samples</taxon>
    </lineage>
</organism>
<gene>
    <name evidence="2" type="ORF">AVDCRST_MAG87-3088</name>
</gene>
<protein>
    <submittedName>
        <fullName evidence="2">Uncharacterized protein</fullName>
    </submittedName>
</protein>
<accession>A0A6J4VKE7</accession>
<evidence type="ECO:0000313" key="2">
    <source>
        <dbReference type="EMBL" id="CAA9578410.1"/>
    </source>
</evidence>
<proteinExistence type="predicted"/>
<evidence type="ECO:0000256" key="1">
    <source>
        <dbReference type="SAM" id="MobiDB-lite"/>
    </source>
</evidence>
<sequence length="61" mass="5982">VAAARSTAPGSATSATTTTARPPTASTSRRAPSSPAWPRAISPMLAPSLAKAIAVARPTPA</sequence>
<feature type="non-terminal residue" evidence="2">
    <location>
        <position position="1"/>
    </location>
</feature>
<reference evidence="2" key="1">
    <citation type="submission" date="2020-02" db="EMBL/GenBank/DDBJ databases">
        <authorList>
            <person name="Meier V. D."/>
        </authorList>
    </citation>
    <scope>NUCLEOTIDE SEQUENCE</scope>
    <source>
        <strain evidence="2">AVDCRST_MAG87</strain>
    </source>
</reference>
<name>A0A6J4VKE7_9BACT</name>